<evidence type="ECO:0000256" key="1">
    <source>
        <dbReference type="SAM" id="Coils"/>
    </source>
</evidence>
<reference evidence="4" key="1">
    <citation type="submission" date="2012-11" db="EMBL/GenBank/DDBJ databases">
        <authorList>
            <person name="Lucero-Rivera Y.E."/>
            <person name="Tovar-Ramirez D."/>
        </authorList>
    </citation>
    <scope>NUCLEOTIDE SEQUENCE [LARGE SCALE GENOMIC DNA]</scope>
    <source>
        <strain evidence="4">Araruama</strain>
    </source>
</reference>
<evidence type="ECO:0000313" key="4">
    <source>
        <dbReference type="Proteomes" id="UP000189670"/>
    </source>
</evidence>
<proteinExistence type="predicted"/>
<evidence type="ECO:0000313" key="3">
    <source>
        <dbReference type="EMBL" id="ETR68471.1"/>
    </source>
</evidence>
<accession>A0A1V1P0X3</accession>
<keyword evidence="1" id="KW-0175">Coiled coil</keyword>
<dbReference type="Proteomes" id="UP000189670">
    <property type="component" value="Unassembled WGS sequence"/>
</dbReference>
<organism evidence="3 4">
    <name type="scientific">Candidatus Magnetoglobus multicellularis str. Araruama</name>
    <dbReference type="NCBI Taxonomy" id="890399"/>
    <lineage>
        <taxon>Bacteria</taxon>
        <taxon>Pseudomonadati</taxon>
        <taxon>Thermodesulfobacteriota</taxon>
        <taxon>Desulfobacteria</taxon>
        <taxon>Desulfobacterales</taxon>
        <taxon>Desulfobacteraceae</taxon>
        <taxon>Candidatus Magnetoglobus</taxon>
    </lineage>
</organism>
<evidence type="ECO:0000259" key="2">
    <source>
        <dbReference type="Pfam" id="PF07603"/>
    </source>
</evidence>
<feature type="coiled-coil region" evidence="1">
    <location>
        <begin position="22"/>
        <end position="49"/>
    </location>
</feature>
<dbReference type="EMBL" id="ATBP01000939">
    <property type="protein sequence ID" value="ETR68471.1"/>
    <property type="molecule type" value="Genomic_DNA"/>
</dbReference>
<comment type="caution">
    <text evidence="3">The sequence shown here is derived from an EMBL/GenBank/DDBJ whole genome shotgun (WGS) entry which is preliminary data.</text>
</comment>
<dbReference type="Pfam" id="PF07603">
    <property type="entry name" value="Lcl_C"/>
    <property type="match status" value="1"/>
</dbReference>
<sequence length="363" mass="41711">MLKQKADQLRKEVGSPATALGIDDAIKEIKEINRALNKLETEFSAEITRQVKPVRQFYVSKMNKVYNIGIHPKSMYETDSDYKKRVAQFDSQISKIKSKIKSEMNLKISDIRQKIDYELRQQRKPLLNQRAEITKQVFPIGIGNVSFKLGFYNAEKQQFDVSFEIKEKKHTVDASAFLPIPKKKAAQYGKHQELLVPDVNLQLNDEGEFISGWFSFSGPEREEYVCKSIILGAKGIHLHQGFIVFDNQTVLDKQTGLMWASQDNGRDIYWYDAKDYCENYRIGGYTDWRLPSMSELGKLYSAGYKDFIKLTNCCVWSEKTSDSSASFFGFNGGHWCSATQSNTRNLRALPVRGGNYKLFNNFD</sequence>
<feature type="domain" description="Lcl C-terminal" evidence="2">
    <location>
        <begin position="248"/>
        <end position="348"/>
    </location>
</feature>
<dbReference type="InterPro" id="IPR011460">
    <property type="entry name" value="Lcl_C"/>
</dbReference>
<dbReference type="AlphaFoldDB" id="A0A1V1P0X3"/>
<protein>
    <recommendedName>
        <fullName evidence="2">Lcl C-terminal domain-containing protein</fullName>
    </recommendedName>
</protein>
<gene>
    <name evidence="3" type="ORF">OMM_04541</name>
</gene>
<name>A0A1V1P0X3_9BACT</name>